<dbReference type="GO" id="GO:0006357">
    <property type="term" value="P:regulation of transcription by RNA polymerase II"/>
    <property type="evidence" value="ECO:0007669"/>
    <property type="project" value="TreeGrafter"/>
</dbReference>
<feature type="compositionally biased region" description="Basic and acidic residues" evidence="1">
    <location>
        <begin position="716"/>
        <end position="725"/>
    </location>
</feature>
<dbReference type="GO" id="GO:0003714">
    <property type="term" value="F:transcription corepressor activity"/>
    <property type="evidence" value="ECO:0007669"/>
    <property type="project" value="InterPro"/>
</dbReference>
<dbReference type="GO" id="GO:0005634">
    <property type="term" value="C:nucleus"/>
    <property type="evidence" value="ECO:0007669"/>
    <property type="project" value="TreeGrafter"/>
</dbReference>
<feature type="compositionally biased region" description="Polar residues" evidence="1">
    <location>
        <begin position="46"/>
        <end position="62"/>
    </location>
</feature>
<dbReference type="EMBL" id="JABXXO010000009">
    <property type="protein sequence ID" value="KAF7770745.1"/>
    <property type="molecule type" value="Genomic_DNA"/>
</dbReference>
<dbReference type="GO" id="GO:0008654">
    <property type="term" value="P:phospholipid biosynthetic process"/>
    <property type="evidence" value="ECO:0007669"/>
    <property type="project" value="TreeGrafter"/>
</dbReference>
<evidence type="ECO:0008006" key="4">
    <source>
        <dbReference type="Google" id="ProtNLM"/>
    </source>
</evidence>
<protein>
    <recommendedName>
        <fullName evidence="4">Opi1-domain-containing protein</fullName>
    </recommendedName>
</protein>
<feature type="region of interest" description="Disordered" evidence="1">
    <location>
        <begin position="529"/>
        <end position="659"/>
    </location>
</feature>
<dbReference type="AlphaFoldDB" id="A0A8H7C932"/>
<dbReference type="PANTHER" id="PTHR38406:SF1">
    <property type="entry name" value="TRANSCRIPTIONAL REPRESSOR OPI1"/>
    <property type="match status" value="1"/>
</dbReference>
<comment type="caution">
    <text evidence="2">The sequence shown here is derived from an EMBL/GenBank/DDBJ whole genome shotgun (WGS) entry which is preliminary data.</text>
</comment>
<dbReference type="Pfam" id="PF08618">
    <property type="entry name" value="Opi1"/>
    <property type="match status" value="1"/>
</dbReference>
<feature type="compositionally biased region" description="Low complexity" evidence="1">
    <location>
        <begin position="411"/>
        <end position="423"/>
    </location>
</feature>
<evidence type="ECO:0000313" key="2">
    <source>
        <dbReference type="EMBL" id="KAF7770745.1"/>
    </source>
</evidence>
<dbReference type="GO" id="GO:0030968">
    <property type="term" value="P:endoplasmic reticulum unfolded protein response"/>
    <property type="evidence" value="ECO:0007669"/>
    <property type="project" value="TreeGrafter"/>
</dbReference>
<dbReference type="GO" id="GO:0005783">
    <property type="term" value="C:endoplasmic reticulum"/>
    <property type="evidence" value="ECO:0007669"/>
    <property type="project" value="TreeGrafter"/>
</dbReference>
<feature type="compositionally biased region" description="Polar residues" evidence="1">
    <location>
        <begin position="734"/>
        <end position="746"/>
    </location>
</feature>
<dbReference type="InterPro" id="IPR013927">
    <property type="entry name" value="TF_Opi1_Ccg-8"/>
</dbReference>
<feature type="compositionally biased region" description="Low complexity" evidence="1">
    <location>
        <begin position="226"/>
        <end position="238"/>
    </location>
</feature>
<feature type="compositionally biased region" description="Basic and acidic residues" evidence="1">
    <location>
        <begin position="447"/>
        <end position="460"/>
    </location>
</feature>
<feature type="region of interest" description="Disordered" evidence="1">
    <location>
        <begin position="405"/>
        <end position="483"/>
    </location>
</feature>
<feature type="region of interest" description="Disordered" evidence="1">
    <location>
        <begin position="132"/>
        <end position="188"/>
    </location>
</feature>
<dbReference type="Proteomes" id="UP000629468">
    <property type="component" value="Unassembled WGS sequence"/>
</dbReference>
<gene>
    <name evidence="2" type="ORF">Agabi119p4_6719</name>
</gene>
<feature type="compositionally biased region" description="Low complexity" evidence="1">
    <location>
        <begin position="602"/>
        <end position="644"/>
    </location>
</feature>
<feature type="region of interest" description="Disordered" evidence="1">
    <location>
        <begin position="702"/>
        <end position="746"/>
    </location>
</feature>
<feature type="compositionally biased region" description="Low complexity" evidence="1">
    <location>
        <begin position="33"/>
        <end position="45"/>
    </location>
</feature>
<evidence type="ECO:0000256" key="1">
    <source>
        <dbReference type="SAM" id="MobiDB-lite"/>
    </source>
</evidence>
<proteinExistence type="predicted"/>
<feature type="region of interest" description="Disordered" evidence="1">
    <location>
        <begin position="226"/>
        <end position="276"/>
    </location>
</feature>
<accession>A0A8H7C932</accession>
<feature type="compositionally biased region" description="Polar residues" evidence="1">
    <location>
        <begin position="590"/>
        <end position="601"/>
    </location>
</feature>
<evidence type="ECO:0000313" key="3">
    <source>
        <dbReference type="Proteomes" id="UP000629468"/>
    </source>
</evidence>
<feature type="region of interest" description="Disordered" evidence="1">
    <location>
        <begin position="31"/>
        <end position="63"/>
    </location>
</feature>
<reference evidence="2 3" key="1">
    <citation type="journal article" name="Sci. Rep.">
        <title>Telomere-to-telomere assembled and centromere annotated genomes of the two main subspecies of the button mushroom Agaricus bisporus reveal especially polymorphic chromosome ends.</title>
        <authorList>
            <person name="Sonnenberg A.S.M."/>
            <person name="Sedaghat-Telgerd N."/>
            <person name="Lavrijssen B."/>
            <person name="Ohm R.A."/>
            <person name="Hendrickx P.M."/>
            <person name="Scholtmeijer K."/>
            <person name="Baars J.J.P."/>
            <person name="van Peer A."/>
        </authorList>
    </citation>
    <scope>NUCLEOTIDE SEQUENCE [LARGE SCALE GENOMIC DNA]</scope>
    <source>
        <strain evidence="2 3">H119_p4</strain>
    </source>
</reference>
<sequence length="746" mass="80539">MSSTKDPVLGATHDDESARVDIAVKALGDMRSRAAAPATEARASSQSSRGPDQDDLQQSSSAGLVARMTSFPLVGTAIRAYEHGKASSRVVKYSAEMVESSVKTISKPVINRLPVNQLDEFACRQLDRLDRYRRPSIGPEPVSPRSPDFEQPSSRWRSPDVTAAGSSTTLLDQDSDRGRLRLRTKTLDGSIAPEGEKAYLEDEEMKERCSAGIDQSVPLWIKSTHSCSSSAAPSSPDSRIGSPLPLDERYAQQSSPSVSLRHRHSNAEVSQDPERQVAQRSRWQAMLLEAGGLGVALSDENMRRLKYCLNWLQFATAHIDAQILVLRDFIECFQPIPQRDAHPRRPPISEEQLRKLTEVRKDIVSTIRQMVNVVSKYAGGALPEPARGRVRGFILKLPHRWASKTAASGVPTSAMTAPSSAAAGNGERERETVAAAGSSTGTLRRGQGRERRAAQRERGNASRATSPTPSEVHLQQPISHSHASATAQRILNLATESLDMMRNVTGVVKDSLDCADAWVNRLRMVGVQRGSGGNREEESLNQDPGLPPVGSSFEGSRHTGSKSADYGSPFQIHRRTGSSSSVPGEDETLFSISSSAPESPFTTATTLSYLSNSSSLPTVPSSSMPSTPTNISFVSPSISSSSLSQNHPHSHRHHPHSYALPPLSTSISINRDVCGSEGGVANAPSPGGISFSSMHITSRFNTPKMAAAGLPEEDNDSRNILDDKSGVLGKRRSSLQVHQQMDVDSS</sequence>
<name>A0A8H7C932_AGABI</name>
<organism evidence="2 3">
    <name type="scientific">Agaricus bisporus var. burnettii</name>
    <dbReference type="NCBI Taxonomy" id="192524"/>
    <lineage>
        <taxon>Eukaryota</taxon>
        <taxon>Fungi</taxon>
        <taxon>Dikarya</taxon>
        <taxon>Basidiomycota</taxon>
        <taxon>Agaricomycotina</taxon>
        <taxon>Agaricomycetes</taxon>
        <taxon>Agaricomycetidae</taxon>
        <taxon>Agaricales</taxon>
        <taxon>Agaricineae</taxon>
        <taxon>Agaricaceae</taxon>
        <taxon>Agaricus</taxon>
    </lineage>
</organism>
<dbReference type="PANTHER" id="PTHR38406">
    <property type="entry name" value="TRANSCRIPTIONAL REPRESSOR OPI1"/>
    <property type="match status" value="1"/>
</dbReference>